<feature type="non-terminal residue" evidence="1">
    <location>
        <position position="1"/>
    </location>
</feature>
<feature type="non-terminal residue" evidence="1">
    <location>
        <position position="259"/>
    </location>
</feature>
<gene>
    <name evidence="1" type="ORF">OMM_14789</name>
</gene>
<evidence type="ECO:0000313" key="2">
    <source>
        <dbReference type="Proteomes" id="UP000189670"/>
    </source>
</evidence>
<proteinExistence type="predicted"/>
<dbReference type="AlphaFoldDB" id="A0A1V1NRA7"/>
<dbReference type="Proteomes" id="UP000189670">
    <property type="component" value="Unassembled WGS sequence"/>
</dbReference>
<dbReference type="EMBL" id="ATBP01003189">
    <property type="protein sequence ID" value="ETR65121.1"/>
    <property type="molecule type" value="Genomic_DNA"/>
</dbReference>
<protein>
    <submittedName>
        <fullName evidence="1">Uncharacterized protein</fullName>
    </submittedName>
</protein>
<comment type="caution">
    <text evidence="1">The sequence shown here is derived from an EMBL/GenBank/DDBJ whole genome shotgun (WGS) entry which is preliminary data.</text>
</comment>
<sequence>LQMIDKNDGSKYASVQLEQMKHYYKQAVSALEANELDNAQTLISKIESDKAVVISQMKKAVYNKIYKLNTYMAQLDESDDLNQVTASIENAKNLAENVEIVSAFDTLNQTETRIARLLESVCYSAQEEINKARILIESLNKTTNDDAQNIIQRANEHLAAATEARTQNLCKDSISEARQAKNIAESAVSVLINKDIRAAAKKRIETARKMTDNAQKLADELYETYGVKTPDQLQTIQNHYAIANNAFEIKQYDDAIKQA</sequence>
<reference evidence="2" key="1">
    <citation type="submission" date="2012-11" db="EMBL/GenBank/DDBJ databases">
        <authorList>
            <person name="Lucero-Rivera Y.E."/>
            <person name="Tovar-Ramirez D."/>
        </authorList>
    </citation>
    <scope>NUCLEOTIDE SEQUENCE [LARGE SCALE GENOMIC DNA]</scope>
    <source>
        <strain evidence="2">Araruama</strain>
    </source>
</reference>
<evidence type="ECO:0000313" key="1">
    <source>
        <dbReference type="EMBL" id="ETR65121.1"/>
    </source>
</evidence>
<accession>A0A1V1NRA7</accession>
<organism evidence="1 2">
    <name type="scientific">Candidatus Magnetoglobus multicellularis str. Araruama</name>
    <dbReference type="NCBI Taxonomy" id="890399"/>
    <lineage>
        <taxon>Bacteria</taxon>
        <taxon>Pseudomonadati</taxon>
        <taxon>Thermodesulfobacteriota</taxon>
        <taxon>Desulfobacteria</taxon>
        <taxon>Desulfobacterales</taxon>
        <taxon>Desulfobacteraceae</taxon>
        <taxon>Candidatus Magnetoglobus</taxon>
    </lineage>
</organism>
<name>A0A1V1NRA7_9BACT</name>